<dbReference type="Pfam" id="PF13556">
    <property type="entry name" value="HTH_30"/>
    <property type="match status" value="1"/>
</dbReference>
<name>A0A6G4V8T8_9ACTN</name>
<sequence>MEELAGRLAALDPDAGAAVQVIAYFDRLVEGRAGLEALVRGAAVLSGCPARLVDEARQVRVRVEPDGRRRDENGPVRPEWPSMPLTPGGSPAVWLERTGPRTVVDAMVLERTASAARHVLDRTRGRAPVHGPADDPALLETVLDPTAAEAARLHAARGLGLDPDGRALAIALRGGPVKQPSLSLASGERALVQPVPAPELPDESRVGVGPAVPVLELPRSWSAARTALRFTAEGTDQDPGPRIVHSDDLGTLALLATVVAPGTEPPPDVRALDQAAAASPWLLPTLYAVVTSPSRRTAATELNVHHSTLQDRLAHAESLLGWPVRTPQGHLRLQLALAARLLTRNQL</sequence>
<dbReference type="Gene3D" id="1.10.10.2840">
    <property type="entry name" value="PucR C-terminal helix-turn-helix domain"/>
    <property type="match status" value="1"/>
</dbReference>
<dbReference type="AlphaFoldDB" id="A0A6G4V8T8"/>
<evidence type="ECO:0000256" key="1">
    <source>
        <dbReference type="SAM" id="MobiDB-lite"/>
    </source>
</evidence>
<feature type="region of interest" description="Disordered" evidence="1">
    <location>
        <begin position="64"/>
        <end position="94"/>
    </location>
</feature>
<reference evidence="3 4" key="1">
    <citation type="submission" date="2020-02" db="EMBL/GenBank/DDBJ databases">
        <title>Whole-genome analyses of novel actinobacteria.</title>
        <authorList>
            <person name="Sahin N."/>
            <person name="Gencbay T."/>
        </authorList>
    </citation>
    <scope>NUCLEOTIDE SEQUENCE [LARGE SCALE GENOMIC DNA]</scope>
    <source>
        <strain evidence="3 4">HC44</strain>
    </source>
</reference>
<organism evidence="3 4">
    <name type="scientific">Streptomyces scabichelini</name>
    <dbReference type="NCBI Taxonomy" id="2711217"/>
    <lineage>
        <taxon>Bacteria</taxon>
        <taxon>Bacillati</taxon>
        <taxon>Actinomycetota</taxon>
        <taxon>Actinomycetes</taxon>
        <taxon>Kitasatosporales</taxon>
        <taxon>Streptomycetaceae</taxon>
        <taxon>Streptomyces</taxon>
    </lineage>
</organism>
<evidence type="ECO:0000313" key="3">
    <source>
        <dbReference type="EMBL" id="NGO10391.1"/>
    </source>
</evidence>
<comment type="caution">
    <text evidence="3">The sequence shown here is derived from an EMBL/GenBank/DDBJ whole genome shotgun (WGS) entry which is preliminary data.</text>
</comment>
<evidence type="ECO:0000313" key="4">
    <source>
        <dbReference type="Proteomes" id="UP000472335"/>
    </source>
</evidence>
<dbReference type="InterPro" id="IPR025736">
    <property type="entry name" value="PucR_C-HTH_dom"/>
</dbReference>
<dbReference type="PANTHER" id="PTHR33744">
    <property type="entry name" value="CARBOHYDRATE DIACID REGULATOR"/>
    <property type="match status" value="1"/>
</dbReference>
<accession>A0A6G4V8T8</accession>
<feature type="domain" description="PucR C-terminal helix-turn-helix" evidence="2">
    <location>
        <begin position="282"/>
        <end position="339"/>
    </location>
</feature>
<evidence type="ECO:0000259" key="2">
    <source>
        <dbReference type="Pfam" id="PF13556"/>
    </source>
</evidence>
<dbReference type="InterPro" id="IPR042070">
    <property type="entry name" value="PucR_C-HTH_sf"/>
</dbReference>
<dbReference type="PANTHER" id="PTHR33744:SF1">
    <property type="entry name" value="DNA-BINDING TRANSCRIPTIONAL ACTIVATOR ADER"/>
    <property type="match status" value="1"/>
</dbReference>
<gene>
    <name evidence="3" type="ORF">G5C60_23075</name>
</gene>
<keyword evidence="4" id="KW-1185">Reference proteome</keyword>
<dbReference type="InterPro" id="IPR051448">
    <property type="entry name" value="CdaR-like_regulators"/>
</dbReference>
<protein>
    <submittedName>
        <fullName evidence="3">PucR family transcriptional regulator</fullName>
    </submittedName>
</protein>
<proteinExistence type="predicted"/>
<dbReference type="RefSeq" id="WP_165262322.1">
    <property type="nucleotide sequence ID" value="NZ_JAAKZY010000073.1"/>
</dbReference>
<dbReference type="EMBL" id="JAAKZY010000073">
    <property type="protein sequence ID" value="NGO10391.1"/>
    <property type="molecule type" value="Genomic_DNA"/>
</dbReference>
<feature type="compositionally biased region" description="Basic and acidic residues" evidence="1">
    <location>
        <begin position="64"/>
        <end position="74"/>
    </location>
</feature>
<dbReference type="Proteomes" id="UP000472335">
    <property type="component" value="Unassembled WGS sequence"/>
</dbReference>